<name>A0A179DEL6_9SPHI</name>
<dbReference type="PROSITE" id="PS51257">
    <property type="entry name" value="PROKAR_LIPOPROTEIN"/>
    <property type="match status" value="1"/>
</dbReference>
<dbReference type="OrthoDB" id="786002at2"/>
<sequence length="479" mass="51350">MKIAKPFLIIACVLFTLISACKKKEVGIIETNPPPSTTEGTQWYVAANGLSTNSGLSPNSPKGNIREVAGLTKPGDFVNIMSTGGEFKRIGTSGSIISTTVSGEAGKFITFRGFPVGGTKPVIRGYSMFAAVSLSGRSYIKIENLEIIGDLNGQFGGPALNLSGANAVYDRVRPLWVASNSFTLTEAETAYQTMGILTQNNSHHIEIRNCKIHDLPGGAIGTNETDYITIEDNEVYNTASLSLYGMSGISYLRPYNFDTNTSDYKIIIRRNISYNNKSLAKTYTKTGTALTDGNGIICDVSADYNGKTLVENNVVYNNGGGGINLVGAVNCDIFNNTSYNNGQELDYAEMTASFASKNIRFNNNIMFAKSGGKCVENTYTNNGNTALQNSNVVFNKNVMHNGSTTPSLNGGFTNTNFVTGNPQFRNTNLTSIDLRLDPAKTPMSSAANFGTNVTGQFSIKDILGVTRGTAPDCGAYESF</sequence>
<dbReference type="InterPro" id="IPR039448">
    <property type="entry name" value="Beta_helix"/>
</dbReference>
<dbReference type="SMART" id="SM00710">
    <property type="entry name" value="PbH1"/>
    <property type="match status" value="4"/>
</dbReference>
<dbReference type="InterPro" id="IPR006626">
    <property type="entry name" value="PbH1"/>
</dbReference>
<reference evidence="2 3" key="2">
    <citation type="submission" date="2016-06" db="EMBL/GenBank/DDBJ databases">
        <title>Pedobacter psychrophilus sp. nov., isolated from Antarctic fragmentary rock.</title>
        <authorList>
            <person name="Svec P."/>
        </authorList>
    </citation>
    <scope>NUCLEOTIDE SEQUENCE [LARGE SCALE GENOMIC DNA]</scope>
    <source>
        <strain evidence="2 3">CCM 8644</strain>
    </source>
</reference>
<dbReference type="RefSeq" id="WP_068823091.1">
    <property type="nucleotide sequence ID" value="NZ_LWHJ01000029.1"/>
</dbReference>
<dbReference type="InterPro" id="IPR011050">
    <property type="entry name" value="Pectin_lyase_fold/virulence"/>
</dbReference>
<dbReference type="Gene3D" id="2.160.20.10">
    <property type="entry name" value="Single-stranded right-handed beta-helix, Pectin lyase-like"/>
    <property type="match status" value="1"/>
</dbReference>
<evidence type="ECO:0000313" key="3">
    <source>
        <dbReference type="Proteomes" id="UP000078459"/>
    </source>
</evidence>
<proteinExistence type="predicted"/>
<dbReference type="AlphaFoldDB" id="A0A179DEL6"/>
<reference evidence="2 3" key="1">
    <citation type="submission" date="2016-04" db="EMBL/GenBank/DDBJ databases">
        <authorList>
            <person name="Evans L.H."/>
            <person name="Alamgir A."/>
            <person name="Owens N."/>
            <person name="Weber N.D."/>
            <person name="Virtaneva K."/>
            <person name="Barbian K."/>
            <person name="Babar A."/>
            <person name="Rosenke K."/>
        </authorList>
    </citation>
    <scope>NUCLEOTIDE SEQUENCE [LARGE SCALE GENOMIC DNA]</scope>
    <source>
        <strain evidence="2 3">CCM 8644</strain>
    </source>
</reference>
<dbReference type="Pfam" id="PF13229">
    <property type="entry name" value="Beta_helix"/>
    <property type="match status" value="1"/>
</dbReference>
<feature type="domain" description="Right handed beta helix" evidence="1">
    <location>
        <begin position="132"/>
        <end position="337"/>
    </location>
</feature>
<evidence type="ECO:0000313" key="2">
    <source>
        <dbReference type="EMBL" id="OAQ38939.1"/>
    </source>
</evidence>
<dbReference type="SUPFAM" id="SSF51126">
    <property type="entry name" value="Pectin lyase-like"/>
    <property type="match status" value="1"/>
</dbReference>
<protein>
    <recommendedName>
        <fullName evidence="1">Right handed beta helix domain-containing protein</fullName>
    </recommendedName>
</protein>
<organism evidence="2 3">
    <name type="scientific">Pedobacter psychrophilus</name>
    <dbReference type="NCBI Taxonomy" id="1826909"/>
    <lineage>
        <taxon>Bacteria</taxon>
        <taxon>Pseudomonadati</taxon>
        <taxon>Bacteroidota</taxon>
        <taxon>Sphingobacteriia</taxon>
        <taxon>Sphingobacteriales</taxon>
        <taxon>Sphingobacteriaceae</taxon>
        <taxon>Pedobacter</taxon>
    </lineage>
</organism>
<accession>A0A179DEL6</accession>
<comment type="caution">
    <text evidence="2">The sequence shown here is derived from an EMBL/GenBank/DDBJ whole genome shotgun (WGS) entry which is preliminary data.</text>
</comment>
<gene>
    <name evidence="2" type="ORF">A5893_12945</name>
</gene>
<dbReference type="STRING" id="1826909.A5893_12945"/>
<dbReference type="Proteomes" id="UP000078459">
    <property type="component" value="Unassembled WGS sequence"/>
</dbReference>
<keyword evidence="3" id="KW-1185">Reference proteome</keyword>
<evidence type="ECO:0000259" key="1">
    <source>
        <dbReference type="Pfam" id="PF13229"/>
    </source>
</evidence>
<dbReference type="EMBL" id="LWHJ01000029">
    <property type="protein sequence ID" value="OAQ38939.1"/>
    <property type="molecule type" value="Genomic_DNA"/>
</dbReference>
<dbReference type="InterPro" id="IPR012334">
    <property type="entry name" value="Pectin_lyas_fold"/>
</dbReference>